<dbReference type="SMART" id="SM00418">
    <property type="entry name" value="HTH_ARSR"/>
    <property type="match status" value="1"/>
</dbReference>
<dbReference type="AlphaFoldDB" id="A0A1N6XZG8"/>
<dbReference type="InterPro" id="IPR051011">
    <property type="entry name" value="Metal_resp_trans_reg"/>
</dbReference>
<dbReference type="Proteomes" id="UP000186400">
    <property type="component" value="Unassembled WGS sequence"/>
</dbReference>
<keyword evidence="1" id="KW-0805">Transcription regulation</keyword>
<keyword evidence="3" id="KW-0804">Transcription</keyword>
<dbReference type="PROSITE" id="PS50987">
    <property type="entry name" value="HTH_ARSR_2"/>
    <property type="match status" value="1"/>
</dbReference>
<dbReference type="InterPro" id="IPR011991">
    <property type="entry name" value="ArsR-like_HTH"/>
</dbReference>
<dbReference type="InterPro" id="IPR036388">
    <property type="entry name" value="WH-like_DNA-bd_sf"/>
</dbReference>
<dbReference type="CDD" id="cd00090">
    <property type="entry name" value="HTH_ARSR"/>
    <property type="match status" value="1"/>
</dbReference>
<dbReference type="PANTHER" id="PTHR43132:SF6">
    <property type="entry name" value="HTH-TYPE TRANSCRIPTIONAL REPRESSOR CZRA"/>
    <property type="match status" value="1"/>
</dbReference>
<dbReference type="GO" id="GO:0003700">
    <property type="term" value="F:DNA-binding transcription factor activity"/>
    <property type="evidence" value="ECO:0007669"/>
    <property type="project" value="InterPro"/>
</dbReference>
<dbReference type="Gene3D" id="1.10.10.10">
    <property type="entry name" value="Winged helix-like DNA-binding domain superfamily/Winged helix DNA-binding domain"/>
    <property type="match status" value="1"/>
</dbReference>
<dbReference type="Pfam" id="PF01022">
    <property type="entry name" value="HTH_5"/>
    <property type="match status" value="1"/>
</dbReference>
<dbReference type="PRINTS" id="PR00778">
    <property type="entry name" value="HTHARSR"/>
</dbReference>
<feature type="domain" description="HTH arsR-type" evidence="4">
    <location>
        <begin position="3"/>
        <end position="97"/>
    </location>
</feature>
<sequence length="121" mass="14368">MEVGDTFIAAFSDFFKIVGDTNRLRILFALKDGARSVSQIMDQTELPQTLVSFHLKTLRETGIVETKRSKTFVYYSVHDLQLIDDILSLSKHLEYFQPREVEFEFEWPPWKNCMMWRRDAR</sequence>
<dbReference type="PANTHER" id="PTHR43132">
    <property type="entry name" value="ARSENICAL RESISTANCE OPERON REPRESSOR ARSR-RELATED"/>
    <property type="match status" value="1"/>
</dbReference>
<dbReference type="STRING" id="159291.SAMN05920897_1354"/>
<dbReference type="OrthoDB" id="9794330at2"/>
<accession>A0A1N6XZG8</accession>
<gene>
    <name evidence="5" type="ORF">SAMN05920897_1354</name>
</gene>
<dbReference type="GO" id="GO:0003677">
    <property type="term" value="F:DNA binding"/>
    <property type="evidence" value="ECO:0007669"/>
    <property type="project" value="UniProtKB-KW"/>
</dbReference>
<organism evidence="5 6">
    <name type="scientific">Alkalispirochaeta americana</name>
    <dbReference type="NCBI Taxonomy" id="159291"/>
    <lineage>
        <taxon>Bacteria</taxon>
        <taxon>Pseudomonadati</taxon>
        <taxon>Spirochaetota</taxon>
        <taxon>Spirochaetia</taxon>
        <taxon>Spirochaetales</taxon>
        <taxon>Spirochaetaceae</taxon>
        <taxon>Alkalispirochaeta</taxon>
    </lineage>
</organism>
<proteinExistence type="predicted"/>
<dbReference type="SUPFAM" id="SSF46785">
    <property type="entry name" value="Winged helix' DNA-binding domain"/>
    <property type="match status" value="1"/>
</dbReference>
<dbReference type="InterPro" id="IPR036390">
    <property type="entry name" value="WH_DNA-bd_sf"/>
</dbReference>
<reference evidence="5 6" key="1">
    <citation type="submission" date="2017-01" db="EMBL/GenBank/DDBJ databases">
        <authorList>
            <person name="Mah S.A."/>
            <person name="Swanson W.J."/>
            <person name="Moy G.W."/>
            <person name="Vacquier V.D."/>
        </authorList>
    </citation>
    <scope>NUCLEOTIDE SEQUENCE [LARGE SCALE GENOMIC DNA]</scope>
    <source>
        <strain evidence="5 6">ASpG1</strain>
    </source>
</reference>
<dbReference type="InterPro" id="IPR001845">
    <property type="entry name" value="HTH_ArsR_DNA-bd_dom"/>
</dbReference>
<evidence type="ECO:0000256" key="3">
    <source>
        <dbReference type="ARBA" id="ARBA00023163"/>
    </source>
</evidence>
<evidence type="ECO:0000313" key="5">
    <source>
        <dbReference type="EMBL" id="SIR07782.1"/>
    </source>
</evidence>
<evidence type="ECO:0000259" key="4">
    <source>
        <dbReference type="PROSITE" id="PS50987"/>
    </source>
</evidence>
<evidence type="ECO:0000256" key="2">
    <source>
        <dbReference type="ARBA" id="ARBA00023125"/>
    </source>
</evidence>
<evidence type="ECO:0000313" key="6">
    <source>
        <dbReference type="Proteomes" id="UP000186400"/>
    </source>
</evidence>
<dbReference type="RefSeq" id="WP_076489974.1">
    <property type="nucleotide sequence ID" value="NZ_FTMS01000035.1"/>
</dbReference>
<name>A0A1N6XZG8_9SPIO</name>
<dbReference type="EMBL" id="FTMS01000035">
    <property type="protein sequence ID" value="SIR07782.1"/>
    <property type="molecule type" value="Genomic_DNA"/>
</dbReference>
<dbReference type="NCBIfam" id="NF033788">
    <property type="entry name" value="HTH_metalloreg"/>
    <property type="match status" value="1"/>
</dbReference>
<keyword evidence="6" id="KW-1185">Reference proteome</keyword>
<keyword evidence="2 5" id="KW-0238">DNA-binding</keyword>
<protein>
    <submittedName>
        <fullName evidence="5">DNA-binding transcriptional regulator, ArsR family</fullName>
    </submittedName>
</protein>
<evidence type="ECO:0000256" key="1">
    <source>
        <dbReference type="ARBA" id="ARBA00023015"/>
    </source>
</evidence>